<keyword evidence="6" id="KW-1185">Reference proteome</keyword>
<protein>
    <recommendedName>
        <fullName evidence="4">Band 7 domain-containing protein</fullName>
    </recommendedName>
</protein>
<dbReference type="eggNOG" id="COG0330">
    <property type="taxonomic scope" value="Bacteria"/>
</dbReference>
<keyword evidence="3" id="KW-0472">Membrane</keyword>
<dbReference type="AlphaFoldDB" id="A0A017T554"/>
<dbReference type="InterPro" id="IPR001107">
    <property type="entry name" value="Band_7"/>
</dbReference>
<organism evidence="5 6">
    <name type="scientific">Chondromyces apiculatus DSM 436</name>
    <dbReference type="NCBI Taxonomy" id="1192034"/>
    <lineage>
        <taxon>Bacteria</taxon>
        <taxon>Pseudomonadati</taxon>
        <taxon>Myxococcota</taxon>
        <taxon>Polyangia</taxon>
        <taxon>Polyangiales</taxon>
        <taxon>Polyangiaceae</taxon>
        <taxon>Chondromyces</taxon>
    </lineage>
</organism>
<dbReference type="RefSeq" id="WP_052375641.1">
    <property type="nucleotide sequence ID" value="NZ_ASRX01000034.1"/>
</dbReference>
<evidence type="ECO:0000256" key="2">
    <source>
        <dbReference type="SAM" id="MobiDB-lite"/>
    </source>
</evidence>
<accession>A0A017T554</accession>
<comment type="subcellular location">
    <subcellularLocation>
        <location evidence="1">Membrane</location>
        <topology evidence="1">Single-pass membrane protein</topology>
    </subcellularLocation>
</comment>
<dbReference type="CDD" id="cd03401">
    <property type="entry name" value="SPFH_prohibitin"/>
    <property type="match status" value="1"/>
</dbReference>
<dbReference type="OrthoDB" id="9792660at2"/>
<evidence type="ECO:0000313" key="6">
    <source>
        <dbReference type="Proteomes" id="UP000019678"/>
    </source>
</evidence>
<dbReference type="PANTHER" id="PTHR23222:SF0">
    <property type="entry name" value="PROHIBITIN 1"/>
    <property type="match status" value="1"/>
</dbReference>
<dbReference type="Gene3D" id="3.30.479.30">
    <property type="entry name" value="Band 7 domain"/>
    <property type="match status" value="1"/>
</dbReference>
<feature type="transmembrane region" description="Helical" evidence="3">
    <location>
        <begin position="28"/>
        <end position="54"/>
    </location>
</feature>
<dbReference type="EMBL" id="ASRX01000034">
    <property type="protein sequence ID" value="EYF04403.1"/>
    <property type="molecule type" value="Genomic_DNA"/>
</dbReference>
<feature type="domain" description="Band 7" evidence="4">
    <location>
        <begin position="60"/>
        <end position="248"/>
    </location>
</feature>
<evidence type="ECO:0000256" key="3">
    <source>
        <dbReference type="SAM" id="Phobius"/>
    </source>
</evidence>
<evidence type="ECO:0000256" key="1">
    <source>
        <dbReference type="ARBA" id="ARBA00004167"/>
    </source>
</evidence>
<dbReference type="SUPFAM" id="SSF117892">
    <property type="entry name" value="Band 7/SPFH domain"/>
    <property type="match status" value="1"/>
</dbReference>
<sequence length="408" mass="44539">MADKDQTNETEKQKEGEEDKPRTWRGRLAAWLVDAQFVAYTTLLVVLLILGFVWNRMFVTIQPGHHGVMYRFFAGGTVTDRIWGEGLQIIPPWDKLTIYETRLQQQTLKFDVLSEEGLNLGVETSVRYRPRQDMLGFLHQDIGTDYFERIVKPEVQAHVRRVFGGRPAQEIYSSARDILQELGRVPELGRVEDTDAGLASRPYVQIQELKLLDVKLPAIVETAIADKYRQEQLMLEYRYKLEREEKEAERKRTEAAGIRDYNLIAARISPDLLRWKGVDATLELAKSPNTKVVVLGGGQGSTPVLLNLVDAPSNPSGSNPAADPSAADQAGSATSSTGSNPTASAQNSTGAVVVPQGPAPQAQEVQGGALAPPKNASELANPGARPAQQPGQGNTPGGGPAPQSYPAP</sequence>
<dbReference type="GO" id="GO:0016020">
    <property type="term" value="C:membrane"/>
    <property type="evidence" value="ECO:0007669"/>
    <property type="project" value="UniProtKB-SubCell"/>
</dbReference>
<dbReference type="Proteomes" id="UP000019678">
    <property type="component" value="Unassembled WGS sequence"/>
</dbReference>
<dbReference type="Pfam" id="PF01145">
    <property type="entry name" value="Band_7"/>
    <property type="match status" value="1"/>
</dbReference>
<proteinExistence type="predicted"/>
<dbReference type="InterPro" id="IPR036013">
    <property type="entry name" value="Band_7/SPFH_dom_sf"/>
</dbReference>
<feature type="region of interest" description="Disordered" evidence="2">
    <location>
        <begin position="306"/>
        <end position="408"/>
    </location>
</feature>
<dbReference type="STRING" id="1192034.CAP_4542"/>
<dbReference type="InterPro" id="IPR000163">
    <property type="entry name" value="Prohibitin"/>
</dbReference>
<feature type="compositionally biased region" description="Polar residues" evidence="2">
    <location>
        <begin position="331"/>
        <end position="350"/>
    </location>
</feature>
<evidence type="ECO:0000259" key="4">
    <source>
        <dbReference type="Pfam" id="PF01145"/>
    </source>
</evidence>
<feature type="region of interest" description="Disordered" evidence="2">
    <location>
        <begin position="1"/>
        <end position="20"/>
    </location>
</feature>
<comment type="caution">
    <text evidence="5">The sequence shown here is derived from an EMBL/GenBank/DDBJ whole genome shotgun (WGS) entry which is preliminary data.</text>
</comment>
<keyword evidence="3" id="KW-1133">Transmembrane helix</keyword>
<keyword evidence="3" id="KW-0812">Transmembrane</keyword>
<dbReference type="PANTHER" id="PTHR23222">
    <property type="entry name" value="PROHIBITIN"/>
    <property type="match status" value="1"/>
</dbReference>
<reference evidence="5 6" key="1">
    <citation type="submission" date="2013-05" db="EMBL/GenBank/DDBJ databases">
        <title>Genome assembly of Chondromyces apiculatus DSM 436.</title>
        <authorList>
            <person name="Sharma G."/>
            <person name="Khatri I."/>
            <person name="Kaur C."/>
            <person name="Mayilraj S."/>
            <person name="Subramanian S."/>
        </authorList>
    </citation>
    <scope>NUCLEOTIDE SEQUENCE [LARGE SCALE GENOMIC DNA]</scope>
    <source>
        <strain evidence="5 6">DSM 436</strain>
    </source>
</reference>
<name>A0A017T554_9BACT</name>
<gene>
    <name evidence="5" type="ORF">CAP_4542</name>
</gene>
<evidence type="ECO:0000313" key="5">
    <source>
        <dbReference type="EMBL" id="EYF04403.1"/>
    </source>
</evidence>